<evidence type="ECO:0000313" key="2">
    <source>
        <dbReference type="EMBL" id="QAT85050.1"/>
    </source>
</evidence>
<dbReference type="InterPro" id="IPR037883">
    <property type="entry name" value="Knr4/Smi1-like_sf"/>
</dbReference>
<reference evidence="2 3" key="1">
    <citation type="submission" date="2018-12" db="EMBL/GenBank/DDBJ databases">
        <title>Complete Genome Sequence of the Corallopyronin A producing Myxobacterium Corallococcus coralloides B035.</title>
        <authorList>
            <person name="Bouhired S.M."/>
            <person name="Rupp O."/>
            <person name="Blom J."/>
            <person name="Schaeberle T.F."/>
            <person name="Kehraus S."/>
            <person name="Schiefer A."/>
            <person name="Pfarr K."/>
            <person name="Goesmann A."/>
            <person name="Hoerauf A."/>
            <person name="Koenig G.M."/>
        </authorList>
    </citation>
    <scope>NUCLEOTIDE SEQUENCE [LARGE SCALE GENOMIC DNA]</scope>
    <source>
        <strain evidence="2 3">B035</strain>
    </source>
</reference>
<dbReference type="RefSeq" id="WP_128796879.1">
    <property type="nucleotide sequence ID" value="NZ_CP034669.1"/>
</dbReference>
<dbReference type="Proteomes" id="UP000288758">
    <property type="component" value="Chromosome"/>
</dbReference>
<dbReference type="SMART" id="SM00860">
    <property type="entry name" value="SMI1_KNR4"/>
    <property type="match status" value="1"/>
</dbReference>
<proteinExistence type="predicted"/>
<dbReference type="Pfam" id="PF09346">
    <property type="entry name" value="SMI1_KNR4"/>
    <property type="match status" value="1"/>
</dbReference>
<organism evidence="2 3">
    <name type="scientific">Corallococcus coralloides</name>
    <name type="common">Myxococcus coralloides</name>
    <dbReference type="NCBI Taxonomy" id="184914"/>
    <lineage>
        <taxon>Bacteria</taxon>
        <taxon>Pseudomonadati</taxon>
        <taxon>Myxococcota</taxon>
        <taxon>Myxococcia</taxon>
        <taxon>Myxococcales</taxon>
        <taxon>Cystobacterineae</taxon>
        <taxon>Myxococcaceae</taxon>
        <taxon>Corallococcus</taxon>
    </lineage>
</organism>
<sequence length="155" mass="17951">MSALLEEVSRLHFPNPPATPSEIEAFEQSVGWRLDPDLRAFYLHCDGAKLFDRVDPAFFFYPLAKIRRARVVLLKEDTDRAGPASWYAVCEVRDTNYIFVDVSQQAEGRYSIRDGYREAFPDPVYNRQIAGSFSEFLGGALRSNEEWFWLQTEEE</sequence>
<evidence type="ECO:0000313" key="3">
    <source>
        <dbReference type="Proteomes" id="UP000288758"/>
    </source>
</evidence>
<feature type="domain" description="Knr4/Smi1-like" evidence="1">
    <location>
        <begin position="17"/>
        <end position="139"/>
    </location>
</feature>
<dbReference type="SUPFAM" id="SSF160631">
    <property type="entry name" value="SMI1/KNR4-like"/>
    <property type="match status" value="1"/>
</dbReference>
<accession>A0A410RT05</accession>
<protein>
    <submittedName>
        <fullName evidence="2">Antitoxin YokJ</fullName>
    </submittedName>
</protein>
<dbReference type="EMBL" id="CP034669">
    <property type="protein sequence ID" value="QAT85050.1"/>
    <property type="molecule type" value="Genomic_DNA"/>
</dbReference>
<dbReference type="InterPro" id="IPR018958">
    <property type="entry name" value="Knr4/Smi1-like_dom"/>
</dbReference>
<dbReference type="Gene3D" id="3.40.1580.10">
    <property type="entry name" value="SMI1/KNR4-like"/>
    <property type="match status" value="1"/>
</dbReference>
<gene>
    <name evidence="2" type="primary">yokJ_1</name>
    <name evidence="2" type="ORF">EJ065_3489</name>
</gene>
<dbReference type="AlphaFoldDB" id="A0A410RT05"/>
<evidence type="ECO:0000259" key="1">
    <source>
        <dbReference type="SMART" id="SM00860"/>
    </source>
</evidence>
<name>A0A410RT05_CORCK</name>